<evidence type="ECO:0000256" key="4">
    <source>
        <dbReference type="SAM" id="MobiDB-lite"/>
    </source>
</evidence>
<dbReference type="PANTHER" id="PTHR43794">
    <property type="entry name" value="AMINOHYDROLASE SSNA-RELATED"/>
    <property type="match status" value="1"/>
</dbReference>
<evidence type="ECO:0000256" key="1">
    <source>
        <dbReference type="ARBA" id="ARBA00022723"/>
    </source>
</evidence>
<evidence type="ECO:0000259" key="5">
    <source>
        <dbReference type="Pfam" id="PF01979"/>
    </source>
</evidence>
<dbReference type="GO" id="GO:0046872">
    <property type="term" value="F:metal ion binding"/>
    <property type="evidence" value="ECO:0007669"/>
    <property type="project" value="UniProtKB-KW"/>
</dbReference>
<accession>A0A381TIG3</accession>
<protein>
    <submittedName>
        <fullName evidence="7">Uncharacterized protein</fullName>
    </submittedName>
</protein>
<evidence type="ECO:0000259" key="6">
    <source>
        <dbReference type="Pfam" id="PF22039"/>
    </source>
</evidence>
<feature type="region of interest" description="Disordered" evidence="4">
    <location>
        <begin position="1"/>
        <end position="24"/>
    </location>
</feature>
<dbReference type="AlphaFoldDB" id="A0A381TIG3"/>
<gene>
    <name evidence="7" type="ORF">METZ01_LOCUS68760</name>
</gene>
<name>A0A381TIG3_9ZZZZ</name>
<dbReference type="EMBL" id="UINC01004654">
    <property type="protein sequence ID" value="SVA15906.1"/>
    <property type="molecule type" value="Genomic_DNA"/>
</dbReference>
<dbReference type="PANTHER" id="PTHR43794:SF11">
    <property type="entry name" value="AMIDOHYDROLASE-RELATED DOMAIN-CONTAINING PROTEIN"/>
    <property type="match status" value="1"/>
</dbReference>
<sequence>MAKLTGNPKSSSSQSSKKESTFSRRQMLAGAGAAAFLFRQRDLRAQATSSRTVVFTHTTVIGPDGVQDDVALVVEGDRIVAIGPTDQALETYPNADVYDGRGKALLPGLINCHAHMGAVLARGFNEDFGFPNSAGLAVRPGSLLEGEEATLMVTVAALEAIRTGTTTIVEYTGNISRSAAALAQTGLRCVFAESVRDSENVAGPMSPGGLANSEPPRFSARRRDEGLQRINDLFTTWHGANQGRISVFPAAALAETSSPELLRAIRAFAEQHDLGYTIHLSQSVAEVEFMVRHHGLRPPAFLDQHEFLGPRLFAAHCRYVSDADIALLGRTGTVISHQANMAANRGVIPPIAKLREAGCPIANGTDNNTNDMFGVMKVALLTERISRDDPIPGTRPQPEDMLDDATLGSARAVGQEAHLGSLEVGKKADLIVLDTQRAHLVPAGRIVSAWIHNGQPSDIESVMVDGQFVMRSREVLTMDEASIIAEADRVGRRIWSQVEAAGPITVPRLPRRR</sequence>
<dbReference type="InterPro" id="IPR011059">
    <property type="entry name" value="Metal-dep_hydrolase_composite"/>
</dbReference>
<dbReference type="Pfam" id="PF01979">
    <property type="entry name" value="Amidohydro_1"/>
    <property type="match status" value="1"/>
</dbReference>
<dbReference type="InterPro" id="IPR050287">
    <property type="entry name" value="MTA/SAH_deaminase"/>
</dbReference>
<keyword evidence="3" id="KW-0862">Zinc</keyword>
<dbReference type="GO" id="GO:0016810">
    <property type="term" value="F:hydrolase activity, acting on carbon-nitrogen (but not peptide) bonds"/>
    <property type="evidence" value="ECO:0007669"/>
    <property type="project" value="InterPro"/>
</dbReference>
<dbReference type="Pfam" id="PF22039">
    <property type="entry name" value="HUTI_composite_bact"/>
    <property type="match status" value="1"/>
</dbReference>
<dbReference type="InterPro" id="IPR054418">
    <property type="entry name" value="MQNX/HUTI_composite_N"/>
</dbReference>
<feature type="domain" description="Aminodeoxyfutalosine deaminase/Imidazolonepropionase-like composite" evidence="6">
    <location>
        <begin position="71"/>
        <end position="95"/>
    </location>
</feature>
<proteinExistence type="predicted"/>
<dbReference type="SUPFAM" id="SSF51338">
    <property type="entry name" value="Composite domain of metallo-dependent hydrolases"/>
    <property type="match status" value="1"/>
</dbReference>
<dbReference type="Gene3D" id="2.30.40.10">
    <property type="entry name" value="Urease, subunit C, domain 1"/>
    <property type="match status" value="1"/>
</dbReference>
<dbReference type="InterPro" id="IPR032466">
    <property type="entry name" value="Metal_Hydrolase"/>
</dbReference>
<keyword evidence="1" id="KW-0479">Metal-binding</keyword>
<dbReference type="Gene3D" id="3.20.20.140">
    <property type="entry name" value="Metal-dependent hydrolases"/>
    <property type="match status" value="1"/>
</dbReference>
<organism evidence="7">
    <name type="scientific">marine metagenome</name>
    <dbReference type="NCBI Taxonomy" id="408172"/>
    <lineage>
        <taxon>unclassified sequences</taxon>
        <taxon>metagenomes</taxon>
        <taxon>ecological metagenomes</taxon>
    </lineage>
</organism>
<keyword evidence="2" id="KW-0378">Hydrolase</keyword>
<reference evidence="7" key="1">
    <citation type="submission" date="2018-05" db="EMBL/GenBank/DDBJ databases">
        <authorList>
            <person name="Lanie J.A."/>
            <person name="Ng W.-L."/>
            <person name="Kazmierczak K.M."/>
            <person name="Andrzejewski T.M."/>
            <person name="Davidsen T.M."/>
            <person name="Wayne K.J."/>
            <person name="Tettelin H."/>
            <person name="Glass J.I."/>
            <person name="Rusch D."/>
            <person name="Podicherti R."/>
            <person name="Tsui H.-C.T."/>
            <person name="Winkler M.E."/>
        </authorList>
    </citation>
    <scope>NUCLEOTIDE SEQUENCE</scope>
</reference>
<evidence type="ECO:0000313" key="7">
    <source>
        <dbReference type="EMBL" id="SVA15906.1"/>
    </source>
</evidence>
<dbReference type="InterPro" id="IPR006680">
    <property type="entry name" value="Amidohydro-rel"/>
</dbReference>
<evidence type="ECO:0000256" key="3">
    <source>
        <dbReference type="ARBA" id="ARBA00022833"/>
    </source>
</evidence>
<evidence type="ECO:0000256" key="2">
    <source>
        <dbReference type="ARBA" id="ARBA00022801"/>
    </source>
</evidence>
<feature type="domain" description="Amidohydrolase-related" evidence="5">
    <location>
        <begin position="105"/>
        <end position="469"/>
    </location>
</feature>
<dbReference type="SUPFAM" id="SSF51556">
    <property type="entry name" value="Metallo-dependent hydrolases"/>
    <property type="match status" value="1"/>
</dbReference>